<sequence length="385" mass="44653">MVDPLTGEKVRPGETFDTHEEAVAWRLQQNARLQSIVPASRITLREVYTRRLDRAGLKQTTKADMQRALRRMPDKLLDTEIRRITPEMIVEWVTTDLVKRDYKANTMLTTSAYLSGVFTWARDNNIETIGNPVKACGASRLIRLYAPDDEDDYDEWFTHQFGRGPVWTPEQVRHFVLNEDAYPYRALAAFVALQATRRGETIGLRWSRFNQKERIIRVADNITWTNEVVFENTPKGGKRRWVVLDDMVLDLLLQHREMQEAEKAQYSEWDDNGWIFTRRKHHKSTDWKPGIHMMPTTITSRVGYGSKKHGFPVIGPHGLRRTWATIAEDIGVPRKVRRDILGHSGDSMTERYTRSNAEEIRQGLAMVRAVIFPDWSPDHPEKSAL</sequence>
<evidence type="ECO:0000256" key="4">
    <source>
        <dbReference type="ARBA" id="ARBA00023172"/>
    </source>
</evidence>
<dbReference type="InterPro" id="IPR002104">
    <property type="entry name" value="Integrase_catalytic"/>
</dbReference>
<dbReference type="InterPro" id="IPR013762">
    <property type="entry name" value="Integrase-like_cat_sf"/>
</dbReference>
<dbReference type="InterPro" id="IPR010998">
    <property type="entry name" value="Integrase_recombinase_N"/>
</dbReference>
<dbReference type="CDD" id="cd00397">
    <property type="entry name" value="DNA_BRE_C"/>
    <property type="match status" value="1"/>
</dbReference>
<dbReference type="AlphaFoldDB" id="A0A7W7DCN9"/>
<accession>A0A7W7DCN9</accession>
<organism evidence="6 7">
    <name type="scientific">Sphaerisporangium siamense</name>
    <dbReference type="NCBI Taxonomy" id="795645"/>
    <lineage>
        <taxon>Bacteria</taxon>
        <taxon>Bacillati</taxon>
        <taxon>Actinomycetota</taxon>
        <taxon>Actinomycetes</taxon>
        <taxon>Streptosporangiales</taxon>
        <taxon>Streptosporangiaceae</taxon>
        <taxon>Sphaerisporangium</taxon>
    </lineage>
</organism>
<dbReference type="GO" id="GO:0015074">
    <property type="term" value="P:DNA integration"/>
    <property type="evidence" value="ECO:0007669"/>
    <property type="project" value="UniProtKB-KW"/>
</dbReference>
<evidence type="ECO:0000256" key="2">
    <source>
        <dbReference type="ARBA" id="ARBA00022908"/>
    </source>
</evidence>
<dbReference type="SUPFAM" id="SSF56349">
    <property type="entry name" value="DNA breaking-rejoining enzymes"/>
    <property type="match status" value="1"/>
</dbReference>
<evidence type="ECO:0000259" key="5">
    <source>
        <dbReference type="PROSITE" id="PS51898"/>
    </source>
</evidence>
<comment type="similarity">
    <text evidence="1">Belongs to the 'phage' integrase family.</text>
</comment>
<keyword evidence="2" id="KW-0229">DNA integration</keyword>
<gene>
    <name evidence="6" type="ORF">BJ982_004507</name>
</gene>
<dbReference type="EMBL" id="JACHND010000001">
    <property type="protein sequence ID" value="MBB4702963.1"/>
    <property type="molecule type" value="Genomic_DNA"/>
</dbReference>
<dbReference type="Gene3D" id="1.10.443.10">
    <property type="entry name" value="Intergrase catalytic core"/>
    <property type="match status" value="1"/>
</dbReference>
<dbReference type="PANTHER" id="PTHR30629:SF2">
    <property type="entry name" value="PROPHAGE INTEGRASE INTS-RELATED"/>
    <property type="match status" value="1"/>
</dbReference>
<dbReference type="PROSITE" id="PS51898">
    <property type="entry name" value="TYR_RECOMBINASE"/>
    <property type="match status" value="1"/>
</dbReference>
<keyword evidence="7" id="KW-1185">Reference proteome</keyword>
<evidence type="ECO:0000256" key="3">
    <source>
        <dbReference type="ARBA" id="ARBA00023125"/>
    </source>
</evidence>
<dbReference type="GO" id="GO:0003677">
    <property type="term" value="F:DNA binding"/>
    <property type="evidence" value="ECO:0007669"/>
    <property type="project" value="UniProtKB-KW"/>
</dbReference>
<dbReference type="InterPro" id="IPR050808">
    <property type="entry name" value="Phage_Integrase"/>
</dbReference>
<dbReference type="InterPro" id="IPR011010">
    <property type="entry name" value="DNA_brk_join_enz"/>
</dbReference>
<dbReference type="Proteomes" id="UP000542210">
    <property type="component" value="Unassembled WGS sequence"/>
</dbReference>
<proteinExistence type="inferred from homology"/>
<dbReference type="Gene3D" id="1.10.150.130">
    <property type="match status" value="1"/>
</dbReference>
<dbReference type="PANTHER" id="PTHR30629">
    <property type="entry name" value="PROPHAGE INTEGRASE"/>
    <property type="match status" value="1"/>
</dbReference>
<comment type="caution">
    <text evidence="6">The sequence shown here is derived from an EMBL/GenBank/DDBJ whole genome shotgun (WGS) entry which is preliminary data.</text>
</comment>
<evidence type="ECO:0000313" key="6">
    <source>
        <dbReference type="EMBL" id="MBB4702963.1"/>
    </source>
</evidence>
<name>A0A7W7DCN9_9ACTN</name>
<reference evidence="6 7" key="1">
    <citation type="submission" date="2020-08" db="EMBL/GenBank/DDBJ databases">
        <title>Sequencing the genomes of 1000 actinobacteria strains.</title>
        <authorList>
            <person name="Klenk H.-P."/>
        </authorList>
    </citation>
    <scope>NUCLEOTIDE SEQUENCE [LARGE SCALE GENOMIC DNA]</scope>
    <source>
        <strain evidence="6 7">DSM 45784</strain>
    </source>
</reference>
<evidence type="ECO:0000256" key="1">
    <source>
        <dbReference type="ARBA" id="ARBA00008857"/>
    </source>
</evidence>
<protein>
    <submittedName>
        <fullName evidence="6">Integrase</fullName>
    </submittedName>
</protein>
<keyword evidence="3" id="KW-0238">DNA-binding</keyword>
<feature type="domain" description="Tyr recombinase" evidence="5">
    <location>
        <begin position="162"/>
        <end position="365"/>
    </location>
</feature>
<keyword evidence="4" id="KW-0233">DNA recombination</keyword>
<dbReference type="RefSeq" id="WP_184883093.1">
    <property type="nucleotide sequence ID" value="NZ_BOOV01000005.1"/>
</dbReference>
<dbReference type="GO" id="GO:0006310">
    <property type="term" value="P:DNA recombination"/>
    <property type="evidence" value="ECO:0007669"/>
    <property type="project" value="UniProtKB-KW"/>
</dbReference>
<evidence type="ECO:0000313" key="7">
    <source>
        <dbReference type="Proteomes" id="UP000542210"/>
    </source>
</evidence>
<dbReference type="Pfam" id="PF00589">
    <property type="entry name" value="Phage_integrase"/>
    <property type="match status" value="1"/>
</dbReference>